<dbReference type="EMBL" id="MU277193">
    <property type="protein sequence ID" value="KAI0066236.1"/>
    <property type="molecule type" value="Genomic_DNA"/>
</dbReference>
<reference evidence="1" key="1">
    <citation type="submission" date="2021-03" db="EMBL/GenBank/DDBJ databases">
        <authorList>
            <consortium name="DOE Joint Genome Institute"/>
            <person name="Ahrendt S."/>
            <person name="Looney B.P."/>
            <person name="Miyauchi S."/>
            <person name="Morin E."/>
            <person name="Drula E."/>
            <person name="Courty P.E."/>
            <person name="Chicoki N."/>
            <person name="Fauchery L."/>
            <person name="Kohler A."/>
            <person name="Kuo A."/>
            <person name="Labutti K."/>
            <person name="Pangilinan J."/>
            <person name="Lipzen A."/>
            <person name="Riley R."/>
            <person name="Andreopoulos W."/>
            <person name="He G."/>
            <person name="Johnson J."/>
            <person name="Barry K.W."/>
            <person name="Grigoriev I.V."/>
            <person name="Nagy L."/>
            <person name="Hibbett D."/>
            <person name="Henrissat B."/>
            <person name="Matheny P.B."/>
            <person name="Labbe J."/>
            <person name="Martin F."/>
        </authorList>
    </citation>
    <scope>NUCLEOTIDE SEQUENCE</scope>
    <source>
        <strain evidence="1">HHB10654</strain>
    </source>
</reference>
<evidence type="ECO:0000313" key="2">
    <source>
        <dbReference type="Proteomes" id="UP000814140"/>
    </source>
</evidence>
<accession>A0ACB8TD38</accession>
<gene>
    <name evidence="1" type="ORF">BV25DRAFT_1821158</name>
</gene>
<evidence type="ECO:0000313" key="1">
    <source>
        <dbReference type="EMBL" id="KAI0066236.1"/>
    </source>
</evidence>
<protein>
    <submittedName>
        <fullName evidence="1">Alpha/beta-hydrolase</fullName>
    </submittedName>
</protein>
<name>A0ACB8TD38_9AGAM</name>
<proteinExistence type="predicted"/>
<reference evidence="1" key="2">
    <citation type="journal article" date="2022" name="New Phytol.">
        <title>Evolutionary transition to the ectomycorrhizal habit in the genomes of a hyperdiverse lineage of mushroom-forming fungi.</title>
        <authorList>
            <person name="Looney B."/>
            <person name="Miyauchi S."/>
            <person name="Morin E."/>
            <person name="Drula E."/>
            <person name="Courty P.E."/>
            <person name="Kohler A."/>
            <person name="Kuo A."/>
            <person name="LaButti K."/>
            <person name="Pangilinan J."/>
            <person name="Lipzen A."/>
            <person name="Riley R."/>
            <person name="Andreopoulos W."/>
            <person name="He G."/>
            <person name="Johnson J."/>
            <person name="Nolan M."/>
            <person name="Tritt A."/>
            <person name="Barry K.W."/>
            <person name="Grigoriev I.V."/>
            <person name="Nagy L.G."/>
            <person name="Hibbett D."/>
            <person name="Henrissat B."/>
            <person name="Matheny P.B."/>
            <person name="Labbe J."/>
            <person name="Martin F.M."/>
        </authorList>
    </citation>
    <scope>NUCLEOTIDE SEQUENCE</scope>
    <source>
        <strain evidence="1">HHB10654</strain>
    </source>
</reference>
<sequence>MALNAALATMASGRQIFVQKYDPEYAAGADIPVLFIHGMAGRHTAWGPVLPFFPARTRIVYDLHGHGRTPSNGPATPATLAEDARDILVHFGIHTKVDVIAHSGGCVPALAFAATYPRSVRRLALLGPPPIPVPHEMMAANMGLIKANGMRGVLAVQKTFFGPNTKSAAAYQVLEEDTQAQRVDGVLAFCDALIAFVVGVVHAEKALIVYGTEDPVSSKAGAQVLAYKIGGTVVEVGGGHWFMLENPLQLGEELRKFLDH</sequence>
<comment type="caution">
    <text evidence="1">The sequence shown here is derived from an EMBL/GenBank/DDBJ whole genome shotgun (WGS) entry which is preliminary data.</text>
</comment>
<keyword evidence="2" id="KW-1185">Reference proteome</keyword>
<organism evidence="1 2">
    <name type="scientific">Artomyces pyxidatus</name>
    <dbReference type="NCBI Taxonomy" id="48021"/>
    <lineage>
        <taxon>Eukaryota</taxon>
        <taxon>Fungi</taxon>
        <taxon>Dikarya</taxon>
        <taxon>Basidiomycota</taxon>
        <taxon>Agaricomycotina</taxon>
        <taxon>Agaricomycetes</taxon>
        <taxon>Russulales</taxon>
        <taxon>Auriscalpiaceae</taxon>
        <taxon>Artomyces</taxon>
    </lineage>
</organism>
<dbReference type="Proteomes" id="UP000814140">
    <property type="component" value="Unassembled WGS sequence"/>
</dbReference>